<sequence length="182" mass="19647">MANIGLRKPFFAPFKSTGSGYDAPAALGKAVNVKVSINKAEGELYGDDALDESDSEFSSATIDLGVTTVPIEFHQSMFGHTVTEQETTYNVNDEAKEGGFAIIGVEKVDGKRKFVANFFPRTKFSEPDSEYDTKSGSISYKTPSLSGTVKPDSTGDWKKDKICDTEADALSWINTQFGVTSG</sequence>
<gene>
    <name evidence="2" type="ORF">FYJ60_02100</name>
</gene>
<feature type="compositionally biased region" description="Polar residues" evidence="1">
    <location>
        <begin position="134"/>
        <end position="147"/>
    </location>
</feature>
<evidence type="ECO:0000313" key="2">
    <source>
        <dbReference type="EMBL" id="MST81127.1"/>
    </source>
</evidence>
<name>A0A7X2TMG2_9FIRM</name>
<dbReference type="AlphaFoldDB" id="A0A7X2TMG2"/>
<proteinExistence type="predicted"/>
<dbReference type="InterPro" id="IPR006490">
    <property type="entry name" value="Maj_tail_phi13"/>
</dbReference>
<evidence type="ECO:0000256" key="1">
    <source>
        <dbReference type="SAM" id="MobiDB-lite"/>
    </source>
</evidence>
<organism evidence="2 3">
    <name type="scientific">Bilifractor porci</name>
    <dbReference type="NCBI Taxonomy" id="2606636"/>
    <lineage>
        <taxon>Bacteria</taxon>
        <taxon>Bacillati</taxon>
        <taxon>Bacillota</taxon>
        <taxon>Clostridia</taxon>
        <taxon>Lachnospirales</taxon>
        <taxon>Lachnospiraceae</taxon>
        <taxon>Bilifractor</taxon>
    </lineage>
</organism>
<comment type="caution">
    <text evidence="2">The sequence shown here is derived from an EMBL/GenBank/DDBJ whole genome shotgun (WGS) entry which is preliminary data.</text>
</comment>
<feature type="region of interest" description="Disordered" evidence="1">
    <location>
        <begin position="126"/>
        <end position="157"/>
    </location>
</feature>
<dbReference type="EMBL" id="VUMV01000001">
    <property type="protein sequence ID" value="MST81127.1"/>
    <property type="molecule type" value="Genomic_DNA"/>
</dbReference>
<keyword evidence="3" id="KW-1185">Reference proteome</keyword>
<evidence type="ECO:0000313" key="3">
    <source>
        <dbReference type="Proteomes" id="UP000466864"/>
    </source>
</evidence>
<accession>A0A7X2TMG2</accession>
<dbReference type="RefSeq" id="WP_154456923.1">
    <property type="nucleotide sequence ID" value="NZ_VUMV01000001.1"/>
</dbReference>
<reference evidence="2 3" key="1">
    <citation type="submission" date="2019-08" db="EMBL/GenBank/DDBJ databases">
        <title>In-depth cultivation of the pig gut microbiome towards novel bacterial diversity and tailored functional studies.</title>
        <authorList>
            <person name="Wylensek D."/>
            <person name="Hitch T.C.A."/>
            <person name="Clavel T."/>
        </authorList>
    </citation>
    <scope>NUCLEOTIDE SEQUENCE [LARGE SCALE GENOMIC DNA]</scope>
    <source>
        <strain evidence="2 3">Oil+RF-744-WCA-WT-13</strain>
    </source>
</reference>
<protein>
    <submittedName>
        <fullName evidence="2">Major tail protein</fullName>
    </submittedName>
</protein>
<dbReference type="NCBIfam" id="TIGR01603">
    <property type="entry name" value="maj_tail_phi13"/>
    <property type="match status" value="1"/>
</dbReference>
<dbReference type="Proteomes" id="UP000466864">
    <property type="component" value="Unassembled WGS sequence"/>
</dbReference>